<reference evidence="2" key="1">
    <citation type="submission" date="2016-10" db="EMBL/GenBank/DDBJ databases">
        <title>Sequence of Gallionella enrichment culture.</title>
        <authorList>
            <person name="Poehlein A."/>
            <person name="Muehling M."/>
            <person name="Daniel R."/>
        </authorList>
    </citation>
    <scope>NUCLEOTIDE SEQUENCE</scope>
</reference>
<accession>A0A1J5SZD2</accession>
<evidence type="ECO:0000256" key="1">
    <source>
        <dbReference type="ARBA" id="ARBA00006484"/>
    </source>
</evidence>
<dbReference type="InterPro" id="IPR036291">
    <property type="entry name" value="NAD(P)-bd_dom_sf"/>
</dbReference>
<protein>
    <submittedName>
        <fullName evidence="2">3-oxoacyl-[acyl-carrier-protein] reductase FabG</fullName>
        <ecNumber evidence="2">1.1.1.100</ecNumber>
    </submittedName>
</protein>
<dbReference type="EMBL" id="MLJW01000050">
    <property type="protein sequence ID" value="OIR05350.1"/>
    <property type="molecule type" value="Genomic_DNA"/>
</dbReference>
<dbReference type="GO" id="GO:0004316">
    <property type="term" value="F:3-oxoacyl-[acyl-carrier-protein] reductase (NADPH) activity"/>
    <property type="evidence" value="ECO:0007669"/>
    <property type="project" value="UniProtKB-EC"/>
</dbReference>
<dbReference type="EC" id="1.1.1.100" evidence="2"/>
<dbReference type="PANTHER" id="PTHR42879">
    <property type="entry name" value="3-OXOACYL-(ACYL-CARRIER-PROTEIN) REDUCTASE"/>
    <property type="match status" value="1"/>
</dbReference>
<dbReference type="AlphaFoldDB" id="A0A1J5SZD2"/>
<proteinExistence type="inferred from homology"/>
<sequence>MDIQIKDQLFIVGGATSGLGKAVAEALIAEGANIIAVARNEEKLKTFQQTSPTQIEIFAGDLAEENSIHQLIKIVGNRQLHGILINAGGPPAKTVLETTLADWDDAYKNILRWKVALTKAFAPMMIQKNYGRILFLESSSVKQPIENLVLSNSLRLAVIGFAKTFAQEISKSGVTLNIIAPGAHDTPAITRLHVKKSEQTGMPLEQVRKEGIAQMPTGALGNANDFASLAVWLLSPVSKFITGQTITVDGGTVKSIFG</sequence>
<organism evidence="2">
    <name type="scientific">mine drainage metagenome</name>
    <dbReference type="NCBI Taxonomy" id="410659"/>
    <lineage>
        <taxon>unclassified sequences</taxon>
        <taxon>metagenomes</taxon>
        <taxon>ecological metagenomes</taxon>
    </lineage>
</organism>
<dbReference type="PRINTS" id="PR00081">
    <property type="entry name" value="GDHRDH"/>
</dbReference>
<evidence type="ECO:0000313" key="2">
    <source>
        <dbReference type="EMBL" id="OIR05350.1"/>
    </source>
</evidence>
<dbReference type="InterPro" id="IPR050259">
    <property type="entry name" value="SDR"/>
</dbReference>
<comment type="similarity">
    <text evidence="1">Belongs to the short-chain dehydrogenases/reductases (SDR) family.</text>
</comment>
<keyword evidence="2" id="KW-0560">Oxidoreductase</keyword>
<dbReference type="InterPro" id="IPR002347">
    <property type="entry name" value="SDR_fam"/>
</dbReference>
<name>A0A1J5SZD2_9ZZZZ</name>
<dbReference type="SUPFAM" id="SSF51735">
    <property type="entry name" value="NAD(P)-binding Rossmann-fold domains"/>
    <property type="match status" value="1"/>
</dbReference>
<comment type="caution">
    <text evidence="2">The sequence shown here is derived from an EMBL/GenBank/DDBJ whole genome shotgun (WGS) entry which is preliminary data.</text>
</comment>
<gene>
    <name evidence="2" type="primary">fabG_16</name>
    <name evidence="2" type="ORF">GALL_124010</name>
</gene>
<dbReference type="Pfam" id="PF13561">
    <property type="entry name" value="adh_short_C2"/>
    <property type="match status" value="1"/>
</dbReference>
<dbReference type="PANTHER" id="PTHR42879:SF6">
    <property type="entry name" value="NADPH-DEPENDENT REDUCTASE BACG"/>
    <property type="match status" value="1"/>
</dbReference>
<dbReference type="Gene3D" id="3.40.50.720">
    <property type="entry name" value="NAD(P)-binding Rossmann-like Domain"/>
    <property type="match status" value="1"/>
</dbReference>